<name>A0A8J5NEA5_FUSOX</name>
<dbReference type="Pfam" id="PF00023">
    <property type="entry name" value="Ank"/>
    <property type="match status" value="1"/>
</dbReference>
<sequence length="245" mass="26702">MTGLLASSGSGAKAVVGITKDFLRCYKNHALTKWSINVPGPVYPSKSFSTSLDGKLLYSPPSSTKLEIYPLACAVIEGESTVISELLVGLKQSMPSTQFQDEIDNALFLADFFGQEDASDLLLEYKPDPGRKHSSNGVHGAAGRGLEEEILEYIWFSGADPDVLDEFGATPIMYAMQLSASHDWKTIELLIEEGADPCYRICIDGVSWPYPDIAKAMGKPDLAKLLEEAILEMSEDEQTDVPSRS</sequence>
<evidence type="ECO:0000313" key="1">
    <source>
        <dbReference type="EMBL" id="KAG7404124.1"/>
    </source>
</evidence>
<dbReference type="InterPro" id="IPR002110">
    <property type="entry name" value="Ankyrin_rpt"/>
</dbReference>
<accession>A0A8J5NEA5</accession>
<dbReference type="EMBL" id="JAELUQ010000013">
    <property type="protein sequence ID" value="KAG7404124.1"/>
    <property type="molecule type" value="Genomic_DNA"/>
</dbReference>
<reference evidence="1" key="1">
    <citation type="submission" date="2021-04" db="EMBL/GenBank/DDBJ databases">
        <title>First draft genome resource for Brassicaceae pathogens Fusarium oxysporum f. sp. raphani and Fusarium oxysporum f. sp. rapae.</title>
        <authorList>
            <person name="Asai S."/>
        </authorList>
    </citation>
    <scope>NUCLEOTIDE SEQUENCE</scope>
    <source>
        <strain evidence="1">Tf1208</strain>
    </source>
</reference>
<dbReference type="AlphaFoldDB" id="A0A8J5NEA5"/>
<dbReference type="Proteomes" id="UP000694050">
    <property type="component" value="Unassembled WGS sequence"/>
</dbReference>
<organism evidence="1 2">
    <name type="scientific">Fusarium oxysporum f. sp. rapae</name>
    <dbReference type="NCBI Taxonomy" id="485398"/>
    <lineage>
        <taxon>Eukaryota</taxon>
        <taxon>Fungi</taxon>
        <taxon>Dikarya</taxon>
        <taxon>Ascomycota</taxon>
        <taxon>Pezizomycotina</taxon>
        <taxon>Sordariomycetes</taxon>
        <taxon>Hypocreomycetidae</taxon>
        <taxon>Hypocreales</taxon>
        <taxon>Nectriaceae</taxon>
        <taxon>Fusarium</taxon>
        <taxon>Fusarium oxysporum species complex</taxon>
    </lineage>
</organism>
<proteinExistence type="predicted"/>
<evidence type="ECO:0000313" key="2">
    <source>
        <dbReference type="Proteomes" id="UP000694050"/>
    </source>
</evidence>
<comment type="caution">
    <text evidence="1">The sequence shown here is derived from an EMBL/GenBank/DDBJ whole genome shotgun (WGS) entry which is preliminary data.</text>
</comment>
<protein>
    <submittedName>
        <fullName evidence="1">Putative ankyrin repeat protein</fullName>
    </submittedName>
</protein>
<gene>
    <name evidence="1" type="ORF">Forpe1208_v015878</name>
</gene>